<evidence type="ECO:0000256" key="5">
    <source>
        <dbReference type="PIRSR" id="PIRSR000941-50"/>
    </source>
</evidence>
<dbReference type="PANTHER" id="PTHR45848">
    <property type="entry name" value="DUAL SPECIFICITY PROTEIN PHOSPHATASE 12 FAMILY MEMBER"/>
    <property type="match status" value="1"/>
</dbReference>
<dbReference type="Pfam" id="PF00782">
    <property type="entry name" value="DSPc"/>
    <property type="match status" value="1"/>
</dbReference>
<dbReference type="GO" id="GO:0004725">
    <property type="term" value="F:protein tyrosine phosphatase activity"/>
    <property type="evidence" value="ECO:0007669"/>
    <property type="project" value="UniProtKB-EC"/>
</dbReference>
<dbReference type="SUPFAM" id="SSF52799">
    <property type="entry name" value="(Phosphotyrosine protein) phosphatases II"/>
    <property type="match status" value="1"/>
</dbReference>
<dbReference type="InterPro" id="IPR000387">
    <property type="entry name" value="Tyr_Pase_dom"/>
</dbReference>
<dbReference type="EMBL" id="CP054536">
    <property type="protein sequence ID" value="QSL65098.1"/>
    <property type="molecule type" value="Genomic_DNA"/>
</dbReference>
<dbReference type="PIRSF" id="PIRSF000941">
    <property type="entry name" value="DUSP12"/>
    <property type="match status" value="1"/>
</dbReference>
<dbReference type="InterPro" id="IPR029021">
    <property type="entry name" value="Prot-tyrosine_phosphatase-like"/>
</dbReference>
<dbReference type="OrthoDB" id="2017893at2759"/>
<evidence type="ECO:0000256" key="3">
    <source>
        <dbReference type="ARBA" id="ARBA00022801"/>
    </source>
</evidence>
<feature type="active site" description="Phosphocysteine intermediate" evidence="5">
    <location>
        <position position="89"/>
    </location>
</feature>
<accession>A0A899G163</accession>
<dbReference type="AlphaFoldDB" id="A0A899G163"/>
<sequence length="283" mass="32758">MILYQVYSNLYVGCFEGFIHEIRDKTCQITHLIGLVPFNDKRQLSGYTSLFLEINDQLDENIVQYFPQCIRLIEDCFNSDAKNKILIFCQAGISRSVTIVAAYLMQKLKISKEDAILYIKKVHPDAQPNSGFMQQLQLFQDCNYIIDKEIKLYRQWLLKHQIQSSLKSKKVPVVSLYSQDESIQNDQIYLRCKKCGVVLANSNYIIDHQPKESFIQCAHFFLEPLAWMKSELDNGNIEGKLNCPKCSSRIGKYAWQGMTCSCKKWVTPALSIQKSKIDVIKRN</sequence>
<keyword evidence="3" id="KW-0378">Hydrolase</keyword>
<evidence type="ECO:0000259" key="7">
    <source>
        <dbReference type="PROSITE" id="PS50056"/>
    </source>
</evidence>
<evidence type="ECO:0000313" key="8">
    <source>
        <dbReference type="EMBL" id="QSL65098.1"/>
    </source>
</evidence>
<comment type="similarity">
    <text evidence="1">Belongs to the protein-tyrosine phosphatase family. Non-receptor class dual specificity subfamily.</text>
</comment>
<dbReference type="Proteomes" id="UP000663699">
    <property type="component" value="Chromosome 5"/>
</dbReference>
<dbReference type="PROSITE" id="PS50054">
    <property type="entry name" value="TYR_PHOSPHATASE_DUAL"/>
    <property type="match status" value="1"/>
</dbReference>
<evidence type="ECO:0000256" key="2">
    <source>
        <dbReference type="ARBA" id="ARBA00013064"/>
    </source>
</evidence>
<proteinExistence type="inferred from homology"/>
<feature type="domain" description="Tyrosine specific protein phosphatases" evidence="7">
    <location>
        <begin position="64"/>
        <end position="124"/>
    </location>
</feature>
<evidence type="ECO:0000256" key="1">
    <source>
        <dbReference type="ARBA" id="ARBA00008601"/>
    </source>
</evidence>
<feature type="domain" description="Tyrosine-protein phosphatase" evidence="6">
    <location>
        <begin position="1"/>
        <end position="145"/>
    </location>
</feature>
<dbReference type="InterPro" id="IPR000340">
    <property type="entry name" value="Dual-sp_phosphatase_cat-dom"/>
</dbReference>
<dbReference type="Gene3D" id="3.90.190.10">
    <property type="entry name" value="Protein tyrosine phosphatase superfamily"/>
    <property type="match status" value="1"/>
</dbReference>
<dbReference type="InterPro" id="IPR016278">
    <property type="entry name" value="DUSP12"/>
</dbReference>
<evidence type="ECO:0000313" key="9">
    <source>
        <dbReference type="Proteomes" id="UP000663699"/>
    </source>
</evidence>
<organism evidence="8 9">
    <name type="scientific">Pneumocystis wakefieldiae</name>
    <dbReference type="NCBI Taxonomy" id="38082"/>
    <lineage>
        <taxon>Eukaryota</taxon>
        <taxon>Fungi</taxon>
        <taxon>Dikarya</taxon>
        <taxon>Ascomycota</taxon>
        <taxon>Taphrinomycotina</taxon>
        <taxon>Pneumocystomycetes</taxon>
        <taxon>Pneumocystaceae</taxon>
        <taxon>Pneumocystis</taxon>
    </lineage>
</organism>
<evidence type="ECO:0000259" key="6">
    <source>
        <dbReference type="PROSITE" id="PS50054"/>
    </source>
</evidence>
<dbReference type="PANTHER" id="PTHR45848:SF4">
    <property type="entry name" value="DUAL SPECIFICITY PROTEIN PHOSPHATASE 12"/>
    <property type="match status" value="1"/>
</dbReference>
<dbReference type="GO" id="GO:0008138">
    <property type="term" value="F:protein tyrosine/serine/threonine phosphatase activity"/>
    <property type="evidence" value="ECO:0007669"/>
    <property type="project" value="InterPro"/>
</dbReference>
<name>A0A899G163_9ASCO</name>
<gene>
    <name evidence="8" type="ORF">MERGE_002403</name>
</gene>
<dbReference type="CDD" id="cd14498">
    <property type="entry name" value="DSP"/>
    <property type="match status" value="1"/>
</dbReference>
<keyword evidence="9" id="KW-1185">Reference proteome</keyword>
<dbReference type="GO" id="GO:0005634">
    <property type="term" value="C:nucleus"/>
    <property type="evidence" value="ECO:0007669"/>
    <property type="project" value="TreeGrafter"/>
</dbReference>
<keyword evidence="4" id="KW-0904">Protein phosphatase</keyword>
<protein>
    <recommendedName>
        <fullName evidence="2">protein-tyrosine-phosphatase</fullName>
        <ecNumber evidence="2">3.1.3.48</ecNumber>
    </recommendedName>
</protein>
<dbReference type="PROSITE" id="PS50056">
    <property type="entry name" value="TYR_PHOSPHATASE_2"/>
    <property type="match status" value="1"/>
</dbReference>
<dbReference type="SMART" id="SM00195">
    <property type="entry name" value="DSPc"/>
    <property type="match status" value="1"/>
</dbReference>
<dbReference type="EC" id="3.1.3.48" evidence="2"/>
<evidence type="ECO:0000256" key="4">
    <source>
        <dbReference type="ARBA" id="ARBA00022912"/>
    </source>
</evidence>
<reference evidence="8" key="1">
    <citation type="submission" date="2020-06" db="EMBL/GenBank/DDBJ databases">
        <title>Genomes of multiple members of Pneumocystis genus reveal paths to human pathogen Pneumocystis jirovecii.</title>
        <authorList>
            <person name="Cisse O.H."/>
            <person name="Ma L."/>
            <person name="Dekker J."/>
            <person name="Khil P."/>
            <person name="Jo J."/>
            <person name="Brenchley J."/>
            <person name="Blair R."/>
            <person name="Pahar B."/>
            <person name="Chabe M."/>
            <person name="Van Rompay K.A."/>
            <person name="Keesler R."/>
            <person name="Sukura A."/>
            <person name="Hirsch V."/>
            <person name="Kutty G."/>
            <person name="Liu Y."/>
            <person name="Peng L."/>
            <person name="Chen J."/>
            <person name="Song J."/>
            <person name="Weissenbacher-Lang C."/>
            <person name="Xu J."/>
            <person name="Upham N.S."/>
            <person name="Stajich J.E."/>
            <person name="Cuomo C.A."/>
            <person name="Cushion M.T."/>
            <person name="Kovacs J.A."/>
        </authorList>
    </citation>
    <scope>NUCLEOTIDE SEQUENCE</scope>
    <source>
        <strain evidence="8">2A</strain>
    </source>
</reference>
<dbReference type="InterPro" id="IPR020422">
    <property type="entry name" value="TYR_PHOSPHATASE_DUAL_dom"/>
</dbReference>